<dbReference type="AlphaFoldDB" id="A0A240UJ26"/>
<name>A0A240UJ26_9BURK</name>
<evidence type="ECO:0000313" key="5">
    <source>
        <dbReference type="Proteomes" id="UP000194440"/>
    </source>
</evidence>
<keyword evidence="4" id="KW-0614">Plasmid</keyword>
<dbReference type="InterPro" id="IPR036737">
    <property type="entry name" value="OmpA-like_sf"/>
</dbReference>
<evidence type="ECO:0000259" key="3">
    <source>
        <dbReference type="Pfam" id="PF10671"/>
    </source>
</evidence>
<keyword evidence="1" id="KW-0732">Signal</keyword>
<dbReference type="InterPro" id="IPR018927">
    <property type="entry name" value="Pilus_synth_Q_C"/>
</dbReference>
<dbReference type="Proteomes" id="UP000194440">
    <property type="component" value="Plasmid pACP4.3"/>
</dbReference>
<accession>A0A240UJ26</accession>
<feature type="chain" id="PRO_5012986672" description="Toxin co-regulated pilus biosynthesis protein Q C-terminal domain-containing protein" evidence="1">
    <location>
        <begin position="35"/>
        <end position="349"/>
    </location>
</feature>
<geneLocation type="plasmid" evidence="4 5">
    <name>pACP4.3</name>
</geneLocation>
<dbReference type="Pfam" id="PF10671">
    <property type="entry name" value="TcpQ"/>
    <property type="match status" value="1"/>
</dbReference>
<evidence type="ECO:0000313" key="4">
    <source>
        <dbReference type="EMBL" id="ART61504.1"/>
    </source>
</evidence>
<feature type="signal peptide" evidence="1">
    <location>
        <begin position="1"/>
        <end position="34"/>
    </location>
</feature>
<protein>
    <recommendedName>
        <fullName evidence="6">Toxin co-regulated pilus biosynthesis protein Q C-terminal domain-containing protein</fullName>
    </recommendedName>
</protein>
<evidence type="ECO:0008006" key="6">
    <source>
        <dbReference type="Google" id="ProtNLM"/>
    </source>
</evidence>
<organism evidence="4 5">
    <name type="scientific">Acidovorax carolinensis</name>
    <dbReference type="NCBI Taxonomy" id="553814"/>
    <lineage>
        <taxon>Bacteria</taxon>
        <taxon>Pseudomonadati</taxon>
        <taxon>Pseudomonadota</taxon>
        <taxon>Betaproteobacteria</taxon>
        <taxon>Burkholderiales</taxon>
        <taxon>Comamonadaceae</taxon>
        <taxon>Acidovorax</taxon>
    </lineage>
</organism>
<dbReference type="OrthoDB" id="9114330at2"/>
<sequence length="349" mass="37198">MQLIRPLMRKKLLSVARAVVPIAGALAMISNAHAAYTVVEDDLYPTRVVAAPSETFHVAFNKGATALNPTARAFLSGLMPRLEGVAKIHIVGRIDSAVATESRKNEALAHARASTLRTYLIRAGVPASVIEIDTDLSANPLASTGVSPTDLIITNKNDLRAVQQARVQTSATHATPHEYRYLGQAGTSTEPRQTPTAPVAPVPVVATPKAGDQHLIAYINQAVLSGQMAPAVAVQLLRTLSETAAPPQSGAVAQSIAVAPPQAPARVERWLLNAQMTLKENMDQWAQASGWRPTVWDAANFYQVTSNATLDGAFPDVLKRVADSTGLNICVMTREKVVRVTDANVPCTK</sequence>
<dbReference type="EMBL" id="CP021369">
    <property type="protein sequence ID" value="ART61504.1"/>
    <property type="molecule type" value="Genomic_DNA"/>
</dbReference>
<feature type="domain" description="OmpA-like" evidence="2">
    <location>
        <begin position="60"/>
        <end position="139"/>
    </location>
</feature>
<dbReference type="Pfam" id="PF00691">
    <property type="entry name" value="OmpA"/>
    <property type="match status" value="1"/>
</dbReference>
<proteinExistence type="predicted"/>
<keyword evidence="5" id="KW-1185">Reference proteome</keyword>
<feature type="domain" description="Toxin co-regulated pilus biosynthesis protein Q C-terminal" evidence="3">
    <location>
        <begin position="269"/>
        <end position="342"/>
    </location>
</feature>
<dbReference type="SUPFAM" id="SSF103088">
    <property type="entry name" value="OmpA-like"/>
    <property type="match status" value="1"/>
</dbReference>
<gene>
    <name evidence="4" type="ORF">CBP36_21290</name>
</gene>
<dbReference type="InterPro" id="IPR006665">
    <property type="entry name" value="OmpA-like"/>
</dbReference>
<reference evidence="4" key="1">
    <citation type="submission" date="2017-05" db="EMBL/GenBank/DDBJ databases">
        <title>Polyphasic characterization of four soil-derived phenanthrene-degrading Acidovorax strains and proposal of Acidovorax phenanthrenivorans sp. nov.</title>
        <authorList>
            <person name="Singleton D."/>
            <person name="Lee J."/>
            <person name="Dickey A.N."/>
            <person name="Stroud A."/>
            <person name="Scholl E.H."/>
            <person name="Wright F.A."/>
            <person name="Aitken M.D."/>
        </authorList>
    </citation>
    <scope>NUCLEOTIDE SEQUENCE</scope>
    <source>
        <strain evidence="4">P4</strain>
        <plasmid evidence="4">pACP4.3</plasmid>
    </source>
</reference>
<evidence type="ECO:0000256" key="1">
    <source>
        <dbReference type="SAM" id="SignalP"/>
    </source>
</evidence>
<dbReference type="KEGG" id="acip:CBP36_21290"/>
<evidence type="ECO:0000259" key="2">
    <source>
        <dbReference type="Pfam" id="PF00691"/>
    </source>
</evidence>
<dbReference type="Gene3D" id="3.30.1330.60">
    <property type="entry name" value="OmpA-like domain"/>
    <property type="match status" value="1"/>
</dbReference>